<sequence length="228" mass="25055">MAKQDRAIRTRRAILLAAAKVFEDHGYQAATISQILTSAGVTKGALYFHFKSKEELALGVLDAQDSQFAVPHRPGKLQELVDVVMLHSHRLQTDPMVRASVRLAMDQMATGLDRTGPFLRWGSLVRELLEKAQTQGELLPHVEPARTADVIVGSFAGIQSMSQAFSDYQDLMTRASELLRHLLPSLAQPSVIASLRLSASRGASVYQEATRLLQEQLAQQHSQTTAAN</sequence>
<name>A0AAJ2US23_9ACTN</name>
<dbReference type="PRINTS" id="PR00455">
    <property type="entry name" value="HTHTETR"/>
</dbReference>
<dbReference type="EMBL" id="JARAWN010000906">
    <property type="protein sequence ID" value="MDX3137248.1"/>
    <property type="molecule type" value="Genomic_DNA"/>
</dbReference>
<evidence type="ECO:0000256" key="1">
    <source>
        <dbReference type="ARBA" id="ARBA00023015"/>
    </source>
</evidence>
<feature type="domain" description="HTH tetR-type" evidence="5">
    <location>
        <begin position="8"/>
        <end position="68"/>
    </location>
</feature>
<keyword evidence="2 4" id="KW-0238">DNA-binding</keyword>
<evidence type="ECO:0000256" key="4">
    <source>
        <dbReference type="PROSITE-ProRule" id="PRU00335"/>
    </source>
</evidence>
<dbReference type="InterPro" id="IPR009057">
    <property type="entry name" value="Homeodomain-like_sf"/>
</dbReference>
<dbReference type="Gene3D" id="1.10.357.10">
    <property type="entry name" value="Tetracycline Repressor, domain 2"/>
    <property type="match status" value="1"/>
</dbReference>
<dbReference type="InterPro" id="IPR047923">
    <property type="entry name" value="ArpA-like"/>
</dbReference>
<proteinExistence type="predicted"/>
<dbReference type="PANTHER" id="PTHR30055:SF234">
    <property type="entry name" value="HTH-TYPE TRANSCRIPTIONAL REGULATOR BETI"/>
    <property type="match status" value="1"/>
</dbReference>
<dbReference type="AlphaFoldDB" id="A0AAJ2US23"/>
<accession>A0AAJ2US23</accession>
<evidence type="ECO:0000313" key="6">
    <source>
        <dbReference type="EMBL" id="MDX3137248.1"/>
    </source>
</evidence>
<keyword evidence="3" id="KW-0804">Transcription</keyword>
<dbReference type="InterPro" id="IPR023772">
    <property type="entry name" value="DNA-bd_HTH_TetR-type_CS"/>
</dbReference>
<reference evidence="6" key="1">
    <citation type="journal article" date="2023" name="Microb. Genom.">
        <title>Mesoterricola silvestris gen. nov., sp. nov., Mesoterricola sediminis sp. nov., Geothrix oryzae sp. nov., Geothrix edaphica sp. nov., Geothrix rubra sp. nov., and Geothrix limicola sp. nov., six novel members of Acidobacteriota isolated from soils.</title>
        <authorList>
            <person name="Weisberg A.J."/>
            <person name="Pearce E."/>
            <person name="Kramer C.G."/>
            <person name="Chang J.H."/>
            <person name="Clarke C.R."/>
        </authorList>
    </citation>
    <scope>NUCLEOTIDE SEQUENCE</scope>
    <source>
        <strain evidence="6">ND06-05F</strain>
    </source>
</reference>
<dbReference type="SUPFAM" id="SSF46689">
    <property type="entry name" value="Homeodomain-like"/>
    <property type="match status" value="1"/>
</dbReference>
<evidence type="ECO:0000256" key="2">
    <source>
        <dbReference type="ARBA" id="ARBA00023125"/>
    </source>
</evidence>
<dbReference type="PROSITE" id="PS50977">
    <property type="entry name" value="HTH_TETR_2"/>
    <property type="match status" value="1"/>
</dbReference>
<evidence type="ECO:0000259" key="5">
    <source>
        <dbReference type="PROSITE" id="PS50977"/>
    </source>
</evidence>
<comment type="caution">
    <text evidence="6">The sequence shown here is derived from an EMBL/GenBank/DDBJ whole genome shotgun (WGS) entry which is preliminary data.</text>
</comment>
<evidence type="ECO:0000313" key="7">
    <source>
        <dbReference type="Proteomes" id="UP001273589"/>
    </source>
</evidence>
<dbReference type="InterPro" id="IPR050109">
    <property type="entry name" value="HTH-type_TetR-like_transc_reg"/>
</dbReference>
<dbReference type="InterPro" id="IPR001647">
    <property type="entry name" value="HTH_TetR"/>
</dbReference>
<dbReference type="SUPFAM" id="SSF48498">
    <property type="entry name" value="Tetracyclin repressor-like, C-terminal domain"/>
    <property type="match status" value="1"/>
</dbReference>
<dbReference type="RefSeq" id="WP_037691704.1">
    <property type="nucleotide sequence ID" value="NZ_JARAWN010000906.1"/>
</dbReference>
<dbReference type="Proteomes" id="UP001273589">
    <property type="component" value="Unassembled WGS sequence"/>
</dbReference>
<feature type="DNA-binding region" description="H-T-H motif" evidence="4">
    <location>
        <begin position="31"/>
        <end position="50"/>
    </location>
</feature>
<gene>
    <name evidence="6" type="ORF">PV367_47390</name>
</gene>
<organism evidence="6 7">
    <name type="scientific">Streptomyces europaeiscabiei</name>
    <dbReference type="NCBI Taxonomy" id="146819"/>
    <lineage>
        <taxon>Bacteria</taxon>
        <taxon>Bacillati</taxon>
        <taxon>Actinomycetota</taxon>
        <taxon>Actinomycetes</taxon>
        <taxon>Kitasatosporales</taxon>
        <taxon>Streptomycetaceae</taxon>
        <taxon>Streptomyces</taxon>
    </lineage>
</organism>
<dbReference type="GO" id="GO:0003700">
    <property type="term" value="F:DNA-binding transcription factor activity"/>
    <property type="evidence" value="ECO:0007669"/>
    <property type="project" value="TreeGrafter"/>
</dbReference>
<dbReference type="GO" id="GO:0000976">
    <property type="term" value="F:transcription cis-regulatory region binding"/>
    <property type="evidence" value="ECO:0007669"/>
    <property type="project" value="TreeGrafter"/>
</dbReference>
<dbReference type="InterPro" id="IPR036271">
    <property type="entry name" value="Tet_transcr_reg_TetR-rel_C_sf"/>
</dbReference>
<dbReference type="Pfam" id="PF00440">
    <property type="entry name" value="TetR_N"/>
    <property type="match status" value="1"/>
</dbReference>
<dbReference type="NCBIfam" id="NF041196">
    <property type="entry name" value="ScbR_bind_reg"/>
    <property type="match status" value="1"/>
</dbReference>
<protein>
    <submittedName>
        <fullName evidence="6">ScbR family autoregulator-binding transcription factor</fullName>
    </submittedName>
</protein>
<dbReference type="PANTHER" id="PTHR30055">
    <property type="entry name" value="HTH-TYPE TRANSCRIPTIONAL REGULATOR RUTR"/>
    <property type="match status" value="1"/>
</dbReference>
<evidence type="ECO:0000256" key="3">
    <source>
        <dbReference type="ARBA" id="ARBA00023163"/>
    </source>
</evidence>
<keyword evidence="1" id="KW-0805">Transcription regulation</keyword>
<dbReference type="PROSITE" id="PS01081">
    <property type="entry name" value="HTH_TETR_1"/>
    <property type="match status" value="1"/>
</dbReference>